<reference evidence="7" key="1">
    <citation type="journal article" date="2019" name="Int. J. Syst. Evol. Microbiol.">
        <title>The Global Catalogue of Microorganisms (GCM) 10K type strain sequencing project: providing services to taxonomists for standard genome sequencing and annotation.</title>
        <authorList>
            <consortium name="The Broad Institute Genomics Platform"/>
            <consortium name="The Broad Institute Genome Sequencing Center for Infectious Disease"/>
            <person name="Wu L."/>
            <person name="Ma J."/>
        </authorList>
    </citation>
    <scope>NUCLEOTIDE SEQUENCE [LARGE SCALE GENOMIC DNA]</scope>
    <source>
        <strain evidence="7">KCTC 52165</strain>
    </source>
</reference>
<dbReference type="Gene3D" id="3.40.50.10310">
    <property type="entry name" value="Creatininase"/>
    <property type="match status" value="1"/>
</dbReference>
<evidence type="ECO:0000256" key="2">
    <source>
        <dbReference type="ARBA" id="ARBA00022723"/>
    </source>
</evidence>
<comment type="cofactor">
    <cofactor evidence="1">
        <name>Zn(2+)</name>
        <dbReference type="ChEBI" id="CHEBI:29105"/>
    </cofactor>
</comment>
<dbReference type="PANTHER" id="PTHR35005">
    <property type="entry name" value="3-DEHYDRO-SCYLLO-INOSOSE HYDROLASE"/>
    <property type="match status" value="1"/>
</dbReference>
<proteinExistence type="inferred from homology"/>
<evidence type="ECO:0000313" key="6">
    <source>
        <dbReference type="EMBL" id="MFC3209210.1"/>
    </source>
</evidence>
<dbReference type="RefSeq" id="WP_378225408.1">
    <property type="nucleotide sequence ID" value="NZ_JBHRTK010000033.1"/>
</dbReference>
<keyword evidence="3" id="KW-0378">Hydrolase</keyword>
<comment type="similarity">
    <text evidence="5">Belongs to the creatininase superfamily.</text>
</comment>
<dbReference type="SUPFAM" id="SSF102215">
    <property type="entry name" value="Creatininase"/>
    <property type="match status" value="1"/>
</dbReference>
<evidence type="ECO:0000256" key="1">
    <source>
        <dbReference type="ARBA" id="ARBA00001947"/>
    </source>
</evidence>
<organism evidence="6 7">
    <name type="scientific">Aquamicrobium soli</name>
    <dbReference type="NCBI Taxonomy" id="1811518"/>
    <lineage>
        <taxon>Bacteria</taxon>
        <taxon>Pseudomonadati</taxon>
        <taxon>Pseudomonadota</taxon>
        <taxon>Alphaproteobacteria</taxon>
        <taxon>Hyphomicrobiales</taxon>
        <taxon>Phyllobacteriaceae</taxon>
        <taxon>Aquamicrobium</taxon>
    </lineage>
</organism>
<dbReference type="Pfam" id="PF02633">
    <property type="entry name" value="Creatininase"/>
    <property type="match status" value="1"/>
</dbReference>
<keyword evidence="4" id="KW-0862">Zinc</keyword>
<keyword evidence="2" id="KW-0479">Metal-binding</keyword>
<comment type="caution">
    <text evidence="6">The sequence shown here is derived from an EMBL/GenBank/DDBJ whole genome shotgun (WGS) entry which is preliminary data.</text>
</comment>
<dbReference type="PANTHER" id="PTHR35005:SF1">
    <property type="entry name" value="2-AMINO-5-FORMYLAMINO-6-RIBOSYLAMINOPYRIMIDIN-4(3H)-ONE 5'-MONOPHOSPHATE DEFORMYLASE"/>
    <property type="match status" value="1"/>
</dbReference>
<sequence length="251" mass="26784">MSGIIELGRLTRKDVKELAPKAIVVLPIGSTEQHGEHLPLLTDALIADTICRRALAVVDTPSPVVLAPLMPFGNSHHHLFACAISLSADTYVRVLRDICSTLSRSGFERILFVNGHGGNDQAMRLVSNDVVLDLPLTVAACSYWTLTSVTPDAPQVQGGHAGVYETAVMQHIAPDLVGTPGAHLGDTPAFFDQVLSNGLLVNRHNEWARIGGVTERPDAATEEMGRLIVEDRAQALAAAIASFDAASKKDN</sequence>
<dbReference type="EMBL" id="JBHRTK010000033">
    <property type="protein sequence ID" value="MFC3209210.1"/>
    <property type="molecule type" value="Genomic_DNA"/>
</dbReference>
<accession>A0ABV7KG56</accession>
<evidence type="ECO:0000256" key="3">
    <source>
        <dbReference type="ARBA" id="ARBA00022801"/>
    </source>
</evidence>
<evidence type="ECO:0000313" key="7">
    <source>
        <dbReference type="Proteomes" id="UP001595583"/>
    </source>
</evidence>
<evidence type="ECO:0000256" key="4">
    <source>
        <dbReference type="ARBA" id="ARBA00022833"/>
    </source>
</evidence>
<dbReference type="InterPro" id="IPR003785">
    <property type="entry name" value="Creatininase/forma_Hydrolase"/>
</dbReference>
<dbReference type="Proteomes" id="UP001595583">
    <property type="component" value="Unassembled WGS sequence"/>
</dbReference>
<protein>
    <submittedName>
        <fullName evidence="6">Creatininase family protein</fullName>
    </submittedName>
</protein>
<gene>
    <name evidence="6" type="ORF">ACFOHJ_23600</name>
</gene>
<name>A0ABV7KG56_9HYPH</name>
<evidence type="ECO:0000256" key="5">
    <source>
        <dbReference type="ARBA" id="ARBA00024029"/>
    </source>
</evidence>
<dbReference type="InterPro" id="IPR024087">
    <property type="entry name" value="Creatininase-like_sf"/>
</dbReference>
<keyword evidence="7" id="KW-1185">Reference proteome</keyword>